<dbReference type="GO" id="GO:0003924">
    <property type="term" value="F:GTPase activity"/>
    <property type="evidence" value="ECO:0007669"/>
    <property type="project" value="InterPro"/>
</dbReference>
<proteinExistence type="predicted"/>
<dbReference type="SUPFAM" id="SSF52540">
    <property type="entry name" value="P-loop containing nucleoside triphosphate hydrolases"/>
    <property type="match status" value="1"/>
</dbReference>
<dbReference type="GeneID" id="8847886"/>
<name>D2VGC1_NAEGR</name>
<dbReference type="Pfam" id="PF12937">
    <property type="entry name" value="F-box-like"/>
    <property type="match status" value="1"/>
</dbReference>
<dbReference type="PANTHER" id="PTHR47978">
    <property type="match status" value="1"/>
</dbReference>
<dbReference type="Gene3D" id="1.20.1280.50">
    <property type="match status" value="1"/>
</dbReference>
<keyword evidence="1" id="KW-0547">Nucleotide-binding</keyword>
<dbReference type="AlphaFoldDB" id="D2VGC1"/>
<accession>D2VGC1</accession>
<dbReference type="GO" id="GO:0005525">
    <property type="term" value="F:GTP binding"/>
    <property type="evidence" value="ECO:0007669"/>
    <property type="project" value="InterPro"/>
</dbReference>
<dbReference type="InterPro" id="IPR001810">
    <property type="entry name" value="F-box_dom"/>
</dbReference>
<evidence type="ECO:0000313" key="3">
    <source>
        <dbReference type="EMBL" id="EFC43937.1"/>
    </source>
</evidence>
<dbReference type="InParanoid" id="D2VGC1"/>
<evidence type="ECO:0000259" key="2">
    <source>
        <dbReference type="PROSITE" id="PS50181"/>
    </source>
</evidence>
<gene>
    <name evidence="3" type="ORF">NAEGRDRAFT_49309</name>
</gene>
<evidence type="ECO:0000313" key="4">
    <source>
        <dbReference type="Proteomes" id="UP000006671"/>
    </source>
</evidence>
<dbReference type="InterPro" id="IPR001806">
    <property type="entry name" value="Small_GTPase"/>
</dbReference>
<dbReference type="VEuPathDB" id="AmoebaDB:NAEGRDRAFT_49309"/>
<dbReference type="KEGG" id="ngr:NAEGRDRAFT_49309"/>
<evidence type="ECO:0000256" key="1">
    <source>
        <dbReference type="ARBA" id="ARBA00022741"/>
    </source>
</evidence>
<dbReference type="STRING" id="5762.D2VGC1"/>
<dbReference type="InterPro" id="IPR036047">
    <property type="entry name" value="F-box-like_dom_sf"/>
</dbReference>
<dbReference type="Proteomes" id="UP000006671">
    <property type="component" value="Unassembled WGS sequence"/>
</dbReference>
<reference evidence="3 4" key="1">
    <citation type="journal article" date="2010" name="Cell">
        <title>The genome of Naegleria gruberi illuminates early eukaryotic versatility.</title>
        <authorList>
            <person name="Fritz-Laylin L.K."/>
            <person name="Prochnik S.E."/>
            <person name="Ginger M.L."/>
            <person name="Dacks J.B."/>
            <person name="Carpenter M.L."/>
            <person name="Field M.C."/>
            <person name="Kuo A."/>
            <person name="Paredez A."/>
            <person name="Chapman J."/>
            <person name="Pham J."/>
            <person name="Shu S."/>
            <person name="Neupane R."/>
            <person name="Cipriano M."/>
            <person name="Mancuso J."/>
            <person name="Tu H."/>
            <person name="Salamov A."/>
            <person name="Lindquist E."/>
            <person name="Shapiro H."/>
            <person name="Lucas S."/>
            <person name="Grigoriev I.V."/>
            <person name="Cande W.Z."/>
            <person name="Fulton C."/>
            <person name="Rokhsar D.S."/>
            <person name="Dawson S.C."/>
        </authorList>
    </citation>
    <scope>NUCLEOTIDE SEQUENCE [LARGE SCALE GENOMIC DNA]</scope>
    <source>
        <strain evidence="3 4">NEG-M</strain>
    </source>
</reference>
<dbReference type="Pfam" id="PF00071">
    <property type="entry name" value="Ras"/>
    <property type="match status" value="1"/>
</dbReference>
<dbReference type="InterPro" id="IPR027417">
    <property type="entry name" value="P-loop_NTPase"/>
</dbReference>
<keyword evidence="4" id="KW-1185">Reference proteome</keyword>
<dbReference type="CDD" id="cd09917">
    <property type="entry name" value="F-box_SF"/>
    <property type="match status" value="1"/>
</dbReference>
<protein>
    <submittedName>
        <fullName evidence="3">Ras_like_GTPase domain-containing protein</fullName>
    </submittedName>
</protein>
<dbReference type="Gene3D" id="3.40.50.300">
    <property type="entry name" value="P-loop containing nucleotide triphosphate hydrolases"/>
    <property type="match status" value="1"/>
</dbReference>
<sequence>MQHIVEILPLEIIETILAYLPLVELLFCASNVCKQFREAAFPSLSINFLQEISLLATDETLEEIKTLQLNGFNEYSQIFTNKFGRIIIRKIMREHVFELAKTLVKANKELCKIADANSDIKPKDKDFSSVLADDHELMSEFEVTCQFFTYFKGAEPKERMETNQSKTSIFSKFTSLFKKENSQEKSTVVASSKEREQSFKCIMLGDSAVGKSSLIDNCILRNRPGTDRTIASGFPTYTELSYKLKEKVVLKMWEITGIMKAETISLYSAKINLQIFMFDFGTYFTSSFPKVEEYLKMMKTECETILIGNKKDLLEDENCSKTAREFALKKMKGTLYVEMDTIDIQMAHSVILYSALILFFTNNKL</sequence>
<organism evidence="4">
    <name type="scientific">Naegleria gruberi</name>
    <name type="common">Amoeba</name>
    <dbReference type="NCBI Taxonomy" id="5762"/>
    <lineage>
        <taxon>Eukaryota</taxon>
        <taxon>Discoba</taxon>
        <taxon>Heterolobosea</taxon>
        <taxon>Tetramitia</taxon>
        <taxon>Eutetramitia</taxon>
        <taxon>Vahlkampfiidae</taxon>
        <taxon>Naegleria</taxon>
    </lineage>
</organism>
<dbReference type="PROSITE" id="PS50181">
    <property type="entry name" value="FBOX"/>
    <property type="match status" value="1"/>
</dbReference>
<dbReference type="EMBL" id="GG738870">
    <property type="protein sequence ID" value="EFC43937.1"/>
    <property type="molecule type" value="Genomic_DNA"/>
</dbReference>
<dbReference type="PRINTS" id="PR00449">
    <property type="entry name" value="RASTRNSFRMNG"/>
</dbReference>
<feature type="domain" description="F-box" evidence="2">
    <location>
        <begin position="2"/>
        <end position="52"/>
    </location>
</feature>
<dbReference type="SUPFAM" id="SSF81383">
    <property type="entry name" value="F-box domain"/>
    <property type="match status" value="1"/>
</dbReference>
<dbReference type="RefSeq" id="XP_002676681.1">
    <property type="nucleotide sequence ID" value="XM_002676635.1"/>
</dbReference>